<dbReference type="AlphaFoldDB" id="A0A3M7PHM7"/>
<evidence type="ECO:0000313" key="2">
    <source>
        <dbReference type="EMBL" id="RMZ98621.1"/>
    </source>
</evidence>
<dbReference type="EMBL" id="REGN01010662">
    <property type="protein sequence ID" value="RMZ98621.1"/>
    <property type="molecule type" value="Genomic_DNA"/>
</dbReference>
<accession>A0A3M7PHM7</accession>
<organism evidence="2 3">
    <name type="scientific">Brachionus plicatilis</name>
    <name type="common">Marine rotifer</name>
    <name type="synonym">Brachionus muelleri</name>
    <dbReference type="NCBI Taxonomy" id="10195"/>
    <lineage>
        <taxon>Eukaryota</taxon>
        <taxon>Metazoa</taxon>
        <taxon>Spiralia</taxon>
        <taxon>Gnathifera</taxon>
        <taxon>Rotifera</taxon>
        <taxon>Eurotatoria</taxon>
        <taxon>Monogononta</taxon>
        <taxon>Pseudotrocha</taxon>
        <taxon>Ploima</taxon>
        <taxon>Brachionidae</taxon>
        <taxon>Brachionus</taxon>
    </lineage>
</organism>
<keyword evidence="3" id="KW-1185">Reference proteome</keyword>
<sequence length="68" mass="7263">MPLGTAAQSLGTATLPGNPQRKFKQKRLNKVISKWNALLGEMAYSETISASSLAILSNSIVSTSSIQR</sequence>
<feature type="region of interest" description="Disordered" evidence="1">
    <location>
        <begin position="1"/>
        <end position="22"/>
    </location>
</feature>
<gene>
    <name evidence="2" type="ORF">BpHYR1_006586</name>
</gene>
<protein>
    <submittedName>
        <fullName evidence="2">Uncharacterized protein</fullName>
    </submittedName>
</protein>
<feature type="compositionally biased region" description="Polar residues" evidence="1">
    <location>
        <begin position="1"/>
        <end position="17"/>
    </location>
</feature>
<name>A0A3M7PHM7_BRAPC</name>
<dbReference type="Proteomes" id="UP000276133">
    <property type="component" value="Unassembled WGS sequence"/>
</dbReference>
<proteinExistence type="predicted"/>
<evidence type="ECO:0000313" key="3">
    <source>
        <dbReference type="Proteomes" id="UP000276133"/>
    </source>
</evidence>
<reference evidence="2 3" key="1">
    <citation type="journal article" date="2018" name="Sci. Rep.">
        <title>Genomic signatures of local adaptation to the degree of environmental predictability in rotifers.</title>
        <authorList>
            <person name="Franch-Gras L."/>
            <person name="Hahn C."/>
            <person name="Garcia-Roger E.M."/>
            <person name="Carmona M.J."/>
            <person name="Serra M."/>
            <person name="Gomez A."/>
        </authorList>
    </citation>
    <scope>NUCLEOTIDE SEQUENCE [LARGE SCALE GENOMIC DNA]</scope>
    <source>
        <strain evidence="2">HYR1</strain>
    </source>
</reference>
<evidence type="ECO:0000256" key="1">
    <source>
        <dbReference type="SAM" id="MobiDB-lite"/>
    </source>
</evidence>
<comment type="caution">
    <text evidence="2">The sequence shown here is derived from an EMBL/GenBank/DDBJ whole genome shotgun (WGS) entry which is preliminary data.</text>
</comment>